<dbReference type="InterPro" id="IPR017930">
    <property type="entry name" value="Myb_dom"/>
</dbReference>
<evidence type="ECO:0000256" key="4">
    <source>
        <dbReference type="ARBA" id="ARBA00006351"/>
    </source>
</evidence>
<dbReference type="OrthoDB" id="60033at2759"/>
<keyword evidence="17" id="KW-0539">Nucleus</keyword>
<feature type="compositionally biased region" description="Acidic residues" evidence="20">
    <location>
        <begin position="212"/>
        <end position="222"/>
    </location>
</feature>
<dbReference type="FunFam" id="3.40.50.2300:FF:000408">
    <property type="entry name" value="Two-component response regulator"/>
    <property type="match status" value="1"/>
</dbReference>
<dbReference type="InterPro" id="IPR001789">
    <property type="entry name" value="Sig_transdc_resp-reg_receiver"/>
</dbReference>
<feature type="transmembrane region" description="Helical" evidence="21">
    <location>
        <begin position="931"/>
        <end position="952"/>
    </location>
</feature>
<dbReference type="InterPro" id="IPR006447">
    <property type="entry name" value="Myb_dom_plants"/>
</dbReference>
<keyword evidence="10 21" id="KW-1133">Transmembrane helix</keyword>
<keyword evidence="9" id="KW-0735">Signal-anchor</keyword>
<evidence type="ECO:0000256" key="10">
    <source>
        <dbReference type="ARBA" id="ARBA00022989"/>
    </source>
</evidence>
<dbReference type="Gene3D" id="1.10.10.60">
    <property type="entry name" value="Homeodomain-like"/>
    <property type="match status" value="1"/>
</dbReference>
<evidence type="ECO:0000313" key="24">
    <source>
        <dbReference type="EMBL" id="URD80046.1"/>
    </source>
</evidence>
<dbReference type="PANTHER" id="PTHR13778">
    <property type="entry name" value="GLYCOSYLTRANSFERASE 8 DOMAIN-CONTAINING PROTEIN"/>
    <property type="match status" value="1"/>
</dbReference>
<dbReference type="SUPFAM" id="SSF53448">
    <property type="entry name" value="Nucleotide-diphospho-sugar transferases"/>
    <property type="match status" value="1"/>
</dbReference>
<evidence type="ECO:0000256" key="8">
    <source>
        <dbReference type="ARBA" id="ARBA00022692"/>
    </source>
</evidence>
<dbReference type="InterPro" id="IPR002495">
    <property type="entry name" value="Glyco_trans_8"/>
</dbReference>
<accession>A0A9E7ENR7</accession>
<proteinExistence type="inferred from homology"/>
<dbReference type="InterPro" id="IPR050748">
    <property type="entry name" value="Glycosyltrans_8_dom-fam"/>
</dbReference>
<keyword evidence="25" id="KW-1185">Reference proteome</keyword>
<dbReference type="PANTHER" id="PTHR13778:SF48">
    <property type="entry name" value="GALACTURONOSYLTRANSFERASE-LIKE 7-RELATED"/>
    <property type="match status" value="1"/>
</dbReference>
<dbReference type="EMBL" id="CP097503">
    <property type="protein sequence ID" value="URD80046.1"/>
    <property type="molecule type" value="Genomic_DNA"/>
</dbReference>
<evidence type="ECO:0000256" key="1">
    <source>
        <dbReference type="ARBA" id="ARBA00004123"/>
    </source>
</evidence>
<dbReference type="GO" id="GO:0005634">
    <property type="term" value="C:nucleus"/>
    <property type="evidence" value="ECO:0007669"/>
    <property type="project" value="UniProtKB-SubCell"/>
</dbReference>
<keyword evidence="6" id="KW-0328">Glycosyltransferase</keyword>
<feature type="domain" description="Response regulatory" evidence="22">
    <location>
        <begin position="42"/>
        <end position="157"/>
    </location>
</feature>
<evidence type="ECO:0000256" key="13">
    <source>
        <dbReference type="ARBA" id="ARBA00023136"/>
    </source>
</evidence>
<evidence type="ECO:0000256" key="15">
    <source>
        <dbReference type="ARBA" id="ARBA00023163"/>
    </source>
</evidence>
<evidence type="ECO:0000259" key="22">
    <source>
        <dbReference type="PROSITE" id="PS50110"/>
    </source>
</evidence>
<feature type="compositionally biased region" description="Basic and acidic residues" evidence="20">
    <location>
        <begin position="179"/>
        <end position="188"/>
    </location>
</feature>
<keyword evidence="11" id="KW-0805">Transcription regulation</keyword>
<keyword evidence="14" id="KW-0010">Activator</keyword>
<evidence type="ECO:0000256" key="5">
    <source>
        <dbReference type="ARBA" id="ARBA00022553"/>
    </source>
</evidence>
<evidence type="ECO:0000256" key="20">
    <source>
        <dbReference type="SAM" id="MobiDB-lite"/>
    </source>
</evidence>
<dbReference type="InterPro" id="IPR001005">
    <property type="entry name" value="SANT/Myb"/>
</dbReference>
<organism evidence="24 25">
    <name type="scientific">Musa troglodytarum</name>
    <name type="common">fe'i banana</name>
    <dbReference type="NCBI Taxonomy" id="320322"/>
    <lineage>
        <taxon>Eukaryota</taxon>
        <taxon>Viridiplantae</taxon>
        <taxon>Streptophyta</taxon>
        <taxon>Embryophyta</taxon>
        <taxon>Tracheophyta</taxon>
        <taxon>Spermatophyta</taxon>
        <taxon>Magnoliopsida</taxon>
        <taxon>Liliopsida</taxon>
        <taxon>Zingiberales</taxon>
        <taxon>Musaceae</taxon>
        <taxon>Musa</taxon>
    </lineage>
</organism>
<dbReference type="GO" id="GO:0009736">
    <property type="term" value="P:cytokinin-activated signaling pathway"/>
    <property type="evidence" value="ECO:0007669"/>
    <property type="project" value="UniProtKB-ARBA"/>
</dbReference>
<evidence type="ECO:0000256" key="3">
    <source>
        <dbReference type="ARBA" id="ARBA00006015"/>
    </source>
</evidence>
<dbReference type="SUPFAM" id="SSF46689">
    <property type="entry name" value="Homeodomain-like"/>
    <property type="match status" value="1"/>
</dbReference>
<feature type="region of interest" description="Disordered" evidence="20">
    <location>
        <begin position="1"/>
        <end position="30"/>
    </location>
</feature>
<gene>
    <name evidence="24" type="ORF">MUK42_02312</name>
</gene>
<dbReference type="GO" id="GO:0000160">
    <property type="term" value="P:phosphorelay signal transduction system"/>
    <property type="evidence" value="ECO:0007669"/>
    <property type="project" value="InterPro"/>
</dbReference>
<dbReference type="FunFam" id="3.90.550.10:FF:000024">
    <property type="entry name" value="Hexosyltransferase"/>
    <property type="match status" value="1"/>
</dbReference>
<keyword evidence="5 19" id="KW-0597">Phosphoprotein</keyword>
<dbReference type="PROSITE" id="PS50110">
    <property type="entry name" value="RESPONSE_REGULATORY"/>
    <property type="match status" value="1"/>
</dbReference>
<dbReference type="InterPro" id="IPR011006">
    <property type="entry name" value="CheY-like_superfamily"/>
</dbReference>
<dbReference type="Gene3D" id="3.40.50.2300">
    <property type="match status" value="1"/>
</dbReference>
<dbReference type="InterPro" id="IPR009057">
    <property type="entry name" value="Homeodomain-like_sf"/>
</dbReference>
<dbReference type="GO" id="GO:0016757">
    <property type="term" value="F:glycosyltransferase activity"/>
    <property type="evidence" value="ECO:0007669"/>
    <property type="project" value="UniProtKB-KW"/>
</dbReference>
<keyword evidence="8 21" id="KW-0812">Transmembrane</keyword>
<evidence type="ECO:0000256" key="11">
    <source>
        <dbReference type="ARBA" id="ARBA00023015"/>
    </source>
</evidence>
<dbReference type="CDD" id="cd17584">
    <property type="entry name" value="REC_typeB_ARR-like"/>
    <property type="match status" value="1"/>
</dbReference>
<reference evidence="24" key="1">
    <citation type="submission" date="2022-05" db="EMBL/GenBank/DDBJ databases">
        <title>The Musa troglodytarum L. genome provides insights into the mechanism of non-climacteric behaviour and enrichment of carotenoids.</title>
        <authorList>
            <person name="Wang J."/>
        </authorList>
    </citation>
    <scope>NUCLEOTIDE SEQUENCE</scope>
    <source>
        <tissue evidence="24">Leaf</tissue>
    </source>
</reference>
<sequence>MNERMDPAPTSCGQATASSSTGRPDAAAAATGMPTEFPAGLRVLLVDDDATCLKIIEMMLRKCHYDVTTCSCAATALSMLRERKGWFDLVLSDVYMPDMDGFKLLEHIGLEMDLPVIMMSADDHKDVVMKGVTHGAVDYLIKPVRIEPLKNIWQHVVRKKQFELKELEHSGSLEENERESERHKRAMEEGDNATSGCGENLKNIKRKKEGKEEDEQDVDDQADPSQTKKPRVVWSSELHQQFVTAVNQLGIDKAVPKKILELMKVAGLTRENVASHLQKYRLYLRRLSVPQHHDRHDGPFTSAQEATFRSVGTVDGFDLQALAVSGQLLPQNLTALSSGSRRVTNTGLRMPVFDQMGFLNSGNASSTRSASVQQMNRGLSYFSGFSNSIESRQLGQSHQLVEPYGNVCLQVGEEISGLLNIPSPQATRSSLPGGISNEQVNRSLIMHMSQQGQQFSLSQQQENFHGQPLPRGQIFNGIGGHDSTKFGHQMSPNAISSHISGRTANIAQTPLPGNHINASYSSVPQALYANNIHDSCLTESAASHYPLASSIGDTPATGNVEALSNTSSLKGVTDLSNCNIYSELHQNKTQDWKLETVNISYQSGQNLAPKQNNADFGSSLVAHQDSIATVQDESSRNTCTVRKEILSVTTEIEHEKIECVAQCNSTILVENSIRLKAESMPDINQQEVLYDNIISNDLMDVGKQHKDGPGIEACNGSHWETGRDVLPPSPVHGGVQPGNFSRESGGVRGLRSSAITALVGGVRHPYSRTSPTYVDGSPAENEGQKCPDVVTDGPDSSLSVNARASCVFRLSCRRDLPKKLKELTFPFLDLYPNLVCCCHRKNKRGDGVGWGEAVGAEAAAIASSPRDPSAEAQALLGFLDFDRERGQSSFLFALAGIRATLALLLVFAIARLADLFDFKTGRRRRRRRSGGVMLWVVRLSGLCSLVMVMVVLSPSLQSFPPAEAIRSSQYLRLYGGYNHHLAAASDGSEDLVFRRAPPFHNAAECEPALANGTSVCDSSLVHIAITLDEEYLRGSIAAVHSVLAHTRCPESVFFHFLVSEPSLEPVVRSAFPGLRFKAYYFDPDRVRGLISSSVRQALEQPLNYARNYLADILEHCVRRVIYLDSDLVVVDDIAKLWRTELGSRAVGAPEYCHANFTKYFTDRFWSDQRLASTFAGRRPCYFNTGVMVLDLVRWRRAGYTRRIERWMEVQKSGAGRIYELGSLPPFLLVFAGHVAPIEHRWNQHGLGGDNVRGSCRDLHPGPVSLLHWSGSGKPWVRLDSIRPCPLDHLWAPYDLYGPAAS</sequence>
<dbReference type="Proteomes" id="UP001055439">
    <property type="component" value="Chromosome 10"/>
</dbReference>
<dbReference type="FunFam" id="1.10.10.60:FF:000007">
    <property type="entry name" value="Two-component response regulator"/>
    <property type="match status" value="1"/>
</dbReference>
<evidence type="ECO:0000256" key="9">
    <source>
        <dbReference type="ARBA" id="ARBA00022968"/>
    </source>
</evidence>
<feature type="compositionally biased region" description="Polar residues" evidence="20">
    <location>
        <begin position="11"/>
        <end position="22"/>
    </location>
</feature>
<evidence type="ECO:0000313" key="25">
    <source>
        <dbReference type="Proteomes" id="UP001055439"/>
    </source>
</evidence>
<feature type="transmembrane region" description="Helical" evidence="21">
    <location>
        <begin position="890"/>
        <end position="910"/>
    </location>
</feature>
<dbReference type="Pfam" id="PF00249">
    <property type="entry name" value="Myb_DNA-binding"/>
    <property type="match status" value="1"/>
</dbReference>
<evidence type="ECO:0000256" key="2">
    <source>
        <dbReference type="ARBA" id="ARBA00004877"/>
    </source>
</evidence>
<dbReference type="Pfam" id="PF00072">
    <property type="entry name" value="Response_reg"/>
    <property type="match status" value="1"/>
</dbReference>
<evidence type="ECO:0000256" key="6">
    <source>
        <dbReference type="ARBA" id="ARBA00022676"/>
    </source>
</evidence>
<feature type="region of interest" description="Disordered" evidence="20">
    <location>
        <begin position="170"/>
        <end position="232"/>
    </location>
</feature>
<comment type="pathway">
    <text evidence="2">Glycan metabolism; pectin biosynthesis.</text>
</comment>
<name>A0A9E7ENR7_9LILI</name>
<evidence type="ECO:0000256" key="19">
    <source>
        <dbReference type="PROSITE-ProRule" id="PRU00169"/>
    </source>
</evidence>
<keyword evidence="15" id="KW-0804">Transcription</keyword>
<comment type="similarity">
    <text evidence="3">Belongs to the ARR family. Type-B subfamily.</text>
</comment>
<dbReference type="SUPFAM" id="SSF52172">
    <property type="entry name" value="CheY-like"/>
    <property type="match status" value="1"/>
</dbReference>
<dbReference type="GO" id="GO:0005794">
    <property type="term" value="C:Golgi apparatus"/>
    <property type="evidence" value="ECO:0007669"/>
    <property type="project" value="TreeGrafter"/>
</dbReference>
<keyword evidence="16" id="KW-0325">Glycoprotein</keyword>
<evidence type="ECO:0000256" key="12">
    <source>
        <dbReference type="ARBA" id="ARBA00023125"/>
    </source>
</evidence>
<comment type="subcellular location">
    <subcellularLocation>
        <location evidence="18">Endomembrane system</location>
        <topology evidence="18">Single-pass type II membrane protein</topology>
    </subcellularLocation>
    <subcellularLocation>
        <location evidence="1">Nucleus</location>
    </subcellularLocation>
</comment>
<feature type="modified residue" description="4-aspartylphosphate" evidence="19">
    <location>
        <position position="93"/>
    </location>
</feature>
<evidence type="ECO:0000256" key="14">
    <source>
        <dbReference type="ARBA" id="ARBA00023159"/>
    </source>
</evidence>
<comment type="similarity">
    <text evidence="4">Belongs to the glycosyltransferase 8 family.</text>
</comment>
<evidence type="ECO:0000259" key="23">
    <source>
        <dbReference type="PROSITE" id="PS51294"/>
    </source>
</evidence>
<evidence type="ECO:0000256" key="16">
    <source>
        <dbReference type="ARBA" id="ARBA00023180"/>
    </source>
</evidence>
<dbReference type="Pfam" id="PF01501">
    <property type="entry name" value="Glyco_transf_8"/>
    <property type="match status" value="1"/>
</dbReference>
<evidence type="ECO:0000256" key="18">
    <source>
        <dbReference type="ARBA" id="ARBA00060399"/>
    </source>
</evidence>
<protein>
    <submittedName>
        <fullName evidence="24">Glycosyl transferase family 8</fullName>
    </submittedName>
</protein>
<keyword evidence="7 24" id="KW-0808">Transferase</keyword>
<evidence type="ECO:0000256" key="17">
    <source>
        <dbReference type="ARBA" id="ARBA00023242"/>
    </source>
</evidence>
<dbReference type="NCBIfam" id="TIGR01557">
    <property type="entry name" value="myb_SHAQKYF"/>
    <property type="match status" value="1"/>
</dbReference>
<evidence type="ECO:0000256" key="21">
    <source>
        <dbReference type="SAM" id="Phobius"/>
    </source>
</evidence>
<dbReference type="InterPro" id="IPR029044">
    <property type="entry name" value="Nucleotide-diphossugar_trans"/>
</dbReference>
<dbReference type="Gene3D" id="3.90.550.10">
    <property type="entry name" value="Spore Coat Polysaccharide Biosynthesis Protein SpsA, Chain A"/>
    <property type="match status" value="1"/>
</dbReference>
<keyword evidence="13 21" id="KW-0472">Membrane</keyword>
<dbReference type="SMART" id="SM00448">
    <property type="entry name" value="REC"/>
    <property type="match status" value="1"/>
</dbReference>
<feature type="domain" description="HTH myb-type" evidence="23">
    <location>
        <begin position="228"/>
        <end position="285"/>
    </location>
</feature>
<keyword evidence="12" id="KW-0238">DNA-binding</keyword>
<evidence type="ECO:0000256" key="7">
    <source>
        <dbReference type="ARBA" id="ARBA00022679"/>
    </source>
</evidence>
<dbReference type="PROSITE" id="PS51294">
    <property type="entry name" value="HTH_MYB"/>
    <property type="match status" value="1"/>
</dbReference>
<dbReference type="GO" id="GO:0003677">
    <property type="term" value="F:DNA binding"/>
    <property type="evidence" value="ECO:0007669"/>
    <property type="project" value="UniProtKB-KW"/>
</dbReference>